<dbReference type="SUPFAM" id="SSF53613">
    <property type="entry name" value="Ribokinase-like"/>
    <property type="match status" value="1"/>
</dbReference>
<proteinExistence type="predicted"/>
<gene>
    <name evidence="9" type="ORF">EDC38_1907</name>
</gene>
<reference evidence="9 10" key="1">
    <citation type="submission" date="2018-11" db="EMBL/GenBank/DDBJ databases">
        <title>Genomic Encyclopedia of Type Strains, Phase IV (KMG-IV): sequencing the most valuable type-strain genomes for metagenomic binning, comparative biology and taxonomic classification.</title>
        <authorList>
            <person name="Goeker M."/>
        </authorList>
    </citation>
    <scope>NUCLEOTIDE SEQUENCE [LARGE SCALE GENOMIC DNA]</scope>
    <source>
        <strain evidence="9 10">DSM 16974</strain>
    </source>
</reference>
<dbReference type="NCBIfam" id="TIGR00097">
    <property type="entry name" value="HMP-P_kinase"/>
    <property type="match status" value="1"/>
</dbReference>
<comment type="pathway">
    <text evidence="1">Cofactor biosynthesis; thiamine diphosphate biosynthesis.</text>
</comment>
<keyword evidence="5 9" id="KW-0418">Kinase</keyword>
<accession>A0A3N1NNH9</accession>
<dbReference type="UniPathway" id="UPA00060">
    <property type="reaction ID" value="UER00138"/>
</dbReference>
<evidence type="ECO:0000256" key="6">
    <source>
        <dbReference type="ARBA" id="ARBA00022840"/>
    </source>
</evidence>
<dbReference type="PANTHER" id="PTHR20858">
    <property type="entry name" value="PHOSPHOMETHYLPYRIMIDINE KINASE"/>
    <property type="match status" value="1"/>
</dbReference>
<dbReference type="EC" id="2.7.1.49" evidence="2"/>
<dbReference type="GO" id="GO:0009229">
    <property type="term" value="P:thiamine diphosphate biosynthetic process"/>
    <property type="evidence" value="ECO:0007669"/>
    <property type="project" value="UniProtKB-UniPathway"/>
</dbReference>
<keyword evidence="6" id="KW-0067">ATP-binding</keyword>
<dbReference type="RefSeq" id="WP_246004375.1">
    <property type="nucleotide sequence ID" value="NZ_RJUK01000001.1"/>
</dbReference>
<evidence type="ECO:0000313" key="10">
    <source>
        <dbReference type="Proteomes" id="UP000273643"/>
    </source>
</evidence>
<keyword evidence="10" id="KW-1185">Reference proteome</keyword>
<comment type="caution">
    <text evidence="9">The sequence shown here is derived from an EMBL/GenBank/DDBJ whole genome shotgun (WGS) entry which is preliminary data.</text>
</comment>
<evidence type="ECO:0000313" key="9">
    <source>
        <dbReference type="EMBL" id="ROQ21284.1"/>
    </source>
</evidence>
<dbReference type="AlphaFoldDB" id="A0A3N1NNH9"/>
<dbReference type="FunFam" id="3.40.1190.20:FF:000003">
    <property type="entry name" value="Phosphomethylpyrimidine kinase ThiD"/>
    <property type="match status" value="1"/>
</dbReference>
<evidence type="ECO:0000256" key="4">
    <source>
        <dbReference type="ARBA" id="ARBA00022741"/>
    </source>
</evidence>
<protein>
    <recommendedName>
        <fullName evidence="2">hydroxymethylpyrimidine kinase</fullName>
        <ecNumber evidence="2">2.7.1.49</ecNumber>
    </recommendedName>
</protein>
<dbReference type="Gene3D" id="3.40.1190.20">
    <property type="match status" value="1"/>
</dbReference>
<evidence type="ECO:0000256" key="2">
    <source>
        <dbReference type="ARBA" id="ARBA00012135"/>
    </source>
</evidence>
<organism evidence="9 10">
    <name type="scientific">Marinimicrobium koreense</name>
    <dbReference type="NCBI Taxonomy" id="306545"/>
    <lineage>
        <taxon>Bacteria</taxon>
        <taxon>Pseudomonadati</taxon>
        <taxon>Pseudomonadota</taxon>
        <taxon>Gammaproteobacteria</taxon>
        <taxon>Cellvibrionales</taxon>
        <taxon>Cellvibrionaceae</taxon>
        <taxon>Marinimicrobium</taxon>
    </lineage>
</organism>
<dbReference type="InterPro" id="IPR013749">
    <property type="entry name" value="PM/HMP-P_kinase-1"/>
</dbReference>
<keyword evidence="3" id="KW-0808">Transferase</keyword>
<dbReference type="GO" id="GO:0009228">
    <property type="term" value="P:thiamine biosynthetic process"/>
    <property type="evidence" value="ECO:0007669"/>
    <property type="project" value="InterPro"/>
</dbReference>
<dbReference type="InterPro" id="IPR029056">
    <property type="entry name" value="Ribokinase-like"/>
</dbReference>
<dbReference type="Pfam" id="PF08543">
    <property type="entry name" value="Phos_pyr_kin"/>
    <property type="match status" value="1"/>
</dbReference>
<dbReference type="EMBL" id="RJUK01000001">
    <property type="protein sequence ID" value="ROQ21284.1"/>
    <property type="molecule type" value="Genomic_DNA"/>
</dbReference>
<evidence type="ECO:0000259" key="8">
    <source>
        <dbReference type="Pfam" id="PF08543"/>
    </source>
</evidence>
<dbReference type="GO" id="GO:0008902">
    <property type="term" value="F:hydroxymethylpyrimidine kinase activity"/>
    <property type="evidence" value="ECO:0007669"/>
    <property type="project" value="UniProtKB-EC"/>
</dbReference>
<keyword evidence="4" id="KW-0547">Nucleotide-binding</keyword>
<feature type="domain" description="Pyridoxamine kinase/Phosphomethylpyrimidine kinase" evidence="8">
    <location>
        <begin position="23"/>
        <end position="270"/>
    </location>
</feature>
<evidence type="ECO:0000256" key="1">
    <source>
        <dbReference type="ARBA" id="ARBA00004948"/>
    </source>
</evidence>
<sequence>MNDFLDPSRPAAPAVALTIAGSDSGGGAGIQADLKTFAALGVYGCSALTALTAQNTLGVQSVHSVPSTFVTAQLDSVLCDFSVRAIKTGMLADSATLRAVVTALARCADTPLIVDPVMVATSGDRLLDRDAEATLREELLPRTDLLTPNLMEAAALLNEPLASDPAGLWRQAERLLALGTKAVLLKGGHGSGPLAQDLLLGPDFSEVFSRPRIDTRNSHGSGCTLSAAITAYLASGLSLTDSVRAAKDYVHRALVSAAHWRLGRGSGPLNHGVAPLADPRSAPSGPGARPVSFSHLHGESLL</sequence>
<dbReference type="CDD" id="cd01169">
    <property type="entry name" value="HMPP_kinase"/>
    <property type="match status" value="1"/>
</dbReference>
<feature type="region of interest" description="Disordered" evidence="7">
    <location>
        <begin position="271"/>
        <end position="302"/>
    </location>
</feature>
<dbReference type="PANTHER" id="PTHR20858:SF17">
    <property type="entry name" value="HYDROXYMETHYLPYRIMIDINE_PHOSPHOMETHYLPYRIMIDINE KINASE THI20-RELATED"/>
    <property type="match status" value="1"/>
</dbReference>
<dbReference type="InterPro" id="IPR004399">
    <property type="entry name" value="HMP/HMP-P_kinase_dom"/>
</dbReference>
<dbReference type="Proteomes" id="UP000273643">
    <property type="component" value="Unassembled WGS sequence"/>
</dbReference>
<dbReference type="GO" id="GO:0005829">
    <property type="term" value="C:cytosol"/>
    <property type="evidence" value="ECO:0007669"/>
    <property type="project" value="TreeGrafter"/>
</dbReference>
<evidence type="ECO:0000256" key="3">
    <source>
        <dbReference type="ARBA" id="ARBA00022679"/>
    </source>
</evidence>
<evidence type="ECO:0000256" key="5">
    <source>
        <dbReference type="ARBA" id="ARBA00022777"/>
    </source>
</evidence>
<evidence type="ECO:0000256" key="7">
    <source>
        <dbReference type="SAM" id="MobiDB-lite"/>
    </source>
</evidence>
<dbReference type="GO" id="GO:0005524">
    <property type="term" value="F:ATP binding"/>
    <property type="evidence" value="ECO:0007669"/>
    <property type="project" value="UniProtKB-KW"/>
</dbReference>
<dbReference type="GO" id="GO:0008972">
    <property type="term" value="F:phosphomethylpyrimidine kinase activity"/>
    <property type="evidence" value="ECO:0007669"/>
    <property type="project" value="InterPro"/>
</dbReference>
<name>A0A3N1NNH9_9GAMM</name>